<organism evidence="3 4">
    <name type="scientific">Scheffersomyces stipitis (strain ATCC 58785 / CBS 6054 / NBRC 10063 / NRRL Y-11545)</name>
    <name type="common">Yeast</name>
    <name type="synonym">Pichia stipitis</name>
    <dbReference type="NCBI Taxonomy" id="322104"/>
    <lineage>
        <taxon>Eukaryota</taxon>
        <taxon>Fungi</taxon>
        <taxon>Dikarya</taxon>
        <taxon>Ascomycota</taxon>
        <taxon>Saccharomycotina</taxon>
        <taxon>Pichiomycetes</taxon>
        <taxon>Debaryomycetaceae</taxon>
        <taxon>Scheffersomyces</taxon>
    </lineage>
</organism>
<dbReference type="AlphaFoldDB" id="A3LTP8"/>
<gene>
    <name evidence="3" type="ORF">PICST_31485</name>
</gene>
<evidence type="ECO:0000256" key="1">
    <source>
        <dbReference type="SAM" id="Phobius"/>
    </source>
</evidence>
<dbReference type="PANTHER" id="PTHR31104">
    <property type="entry name" value="PEPTIDE-N4-(N-ACETYL-BETA-GLUCOSAMINYL)ASPARAGINE AMIDASE A PROTEIN"/>
    <property type="match status" value="1"/>
</dbReference>
<feature type="domain" description="Peptide N-acetyl-beta-D-glucosaminyl asparaginase amidase A N-terminal" evidence="2">
    <location>
        <begin position="130"/>
        <end position="452"/>
    </location>
</feature>
<proteinExistence type="predicted"/>
<accession>A3LTP8</accession>
<dbReference type="KEGG" id="pic:PICST_31485"/>
<dbReference type="RefSeq" id="XP_001384481.2">
    <property type="nucleotide sequence ID" value="XM_001384444.1"/>
</dbReference>
<reference evidence="3 4" key="1">
    <citation type="journal article" date="2007" name="Nat. Biotechnol.">
        <title>Genome sequence of the lignocellulose-bioconverting and xylose-fermenting yeast Pichia stipitis.</title>
        <authorList>
            <person name="Jeffries T.W."/>
            <person name="Grigoriev I.V."/>
            <person name="Grimwood J."/>
            <person name="Laplaza J.M."/>
            <person name="Aerts A."/>
            <person name="Salamov A."/>
            <person name="Schmutz J."/>
            <person name="Lindquist E."/>
            <person name="Dehal P."/>
            <person name="Shapiro H."/>
            <person name="Jin Y.S."/>
            <person name="Passoth V."/>
            <person name="Richardson P.M."/>
        </authorList>
    </citation>
    <scope>NUCLEOTIDE SEQUENCE [LARGE SCALE GENOMIC DNA]</scope>
    <source>
        <strain evidence="4">ATCC 58785 / CBS 6054 / NBRC 10063 / NRRL Y-11545</strain>
    </source>
</reference>
<dbReference type="Proteomes" id="UP000002258">
    <property type="component" value="Chromosome 4"/>
</dbReference>
<keyword evidence="1" id="KW-0472">Membrane</keyword>
<dbReference type="GeneID" id="4838659"/>
<keyword evidence="4" id="KW-1185">Reference proteome</keyword>
<dbReference type="OrthoDB" id="4026295at2759"/>
<dbReference type="eggNOG" id="ENOG502RQFI">
    <property type="taxonomic scope" value="Eukaryota"/>
</dbReference>
<dbReference type="InterPro" id="IPR056948">
    <property type="entry name" value="PNGaseA_N"/>
</dbReference>
<dbReference type="InterPro" id="IPR021102">
    <property type="entry name" value="PNGase_A"/>
</dbReference>
<dbReference type="InParanoid" id="A3LTP8"/>
<dbReference type="EMBL" id="CP000498">
    <property type="protein sequence ID" value="ABN66452.2"/>
    <property type="molecule type" value="Genomic_DNA"/>
</dbReference>
<protein>
    <recommendedName>
        <fullName evidence="2">Peptide N-acetyl-beta-D-glucosaminyl asparaginase amidase A N-terminal domain-containing protein</fullName>
    </recommendedName>
</protein>
<keyword evidence="1" id="KW-1133">Transmembrane helix</keyword>
<evidence type="ECO:0000313" key="3">
    <source>
        <dbReference type="EMBL" id="ABN66452.2"/>
    </source>
</evidence>
<keyword evidence="1" id="KW-0812">Transmembrane</keyword>
<dbReference type="Pfam" id="PF12222">
    <property type="entry name" value="PNGaseA"/>
    <property type="match status" value="1"/>
</dbReference>
<sequence>MSEEDFKDEVAAEKNTYYFQDNKYYQNALDVSYRLLPFKESMSKKWVLSILLSIILSLLSFCLFLFVRYRYSNDSVRNFGYFEVEWVSLPPIDGEPVHIFESQYERIPWEAKTMNTTVFENQKLENGLSATFTKFEDFEFDSVFLTLNITNNEDDDSESVNVFEISIDGHPVWRSSTPLTKTDTTTYSSTSKEISKYISLFGKNSNQFKVQFLEGSHDKISFSLSLTLANCEKEKPAIDSPITVSSLFNSTVPANEIIALTKENGEVFDLSKNDKFLIELPKFSGKTFAADLELFVSAGKSDDLFKSRNSPFRRLNIFINEELIATIEPKPDLFHSNSIIPSGYSGPIAPYASFTGLTYEVNLAAYLPLLWDQKSTLEVQLVSPVNDVFPLEVEKVFSSMDDYSVKEFTSVSSEKSISKGDNQVNTEWYMSGNILLWENEDILTSQGEILRSGTNETHKAALQYRIYSDKVASSSQHVNSYHQSILQFSLKNESLLTFTVNQTSSNGGEFREDRRNRNISLDEYTLQRYSSQFISLDVFDGSAIDSLFHVQRNLGWNTDKVVSISEENRCLIHASNGYHDNIFSSKATEIRNLHDHVFEMINHLSIWTFESYSRNIFTSRFHRDPKSKSKSRVLAFKSDIQVC</sequence>
<dbReference type="HOGENOM" id="CLU_427654_0_0_1"/>
<name>A3LTP8_PICST</name>
<feature type="transmembrane region" description="Helical" evidence="1">
    <location>
        <begin position="46"/>
        <end position="67"/>
    </location>
</feature>
<evidence type="ECO:0000259" key="2">
    <source>
        <dbReference type="Pfam" id="PF12222"/>
    </source>
</evidence>
<evidence type="ECO:0000313" key="4">
    <source>
        <dbReference type="Proteomes" id="UP000002258"/>
    </source>
</evidence>